<evidence type="ECO:0000313" key="2">
    <source>
        <dbReference type="Proteomes" id="UP000199167"/>
    </source>
</evidence>
<protein>
    <submittedName>
        <fullName evidence="1">Uncharacterized protein</fullName>
    </submittedName>
</protein>
<organism evidence="1 2">
    <name type="scientific">Cognatiyoonia koreensis</name>
    <dbReference type="NCBI Taxonomy" id="364200"/>
    <lineage>
        <taxon>Bacteria</taxon>
        <taxon>Pseudomonadati</taxon>
        <taxon>Pseudomonadota</taxon>
        <taxon>Alphaproteobacteria</taxon>
        <taxon>Rhodobacterales</taxon>
        <taxon>Paracoccaceae</taxon>
        <taxon>Cognatiyoonia</taxon>
    </lineage>
</organism>
<dbReference type="AlphaFoldDB" id="A0A1I0RB07"/>
<reference evidence="1 2" key="1">
    <citation type="submission" date="2016-10" db="EMBL/GenBank/DDBJ databases">
        <authorList>
            <person name="de Groot N.N."/>
        </authorList>
    </citation>
    <scope>NUCLEOTIDE SEQUENCE [LARGE SCALE GENOMIC DNA]</scope>
    <source>
        <strain evidence="1 2">DSM 17925</strain>
    </source>
</reference>
<evidence type="ECO:0000313" key="1">
    <source>
        <dbReference type="EMBL" id="SEW38012.1"/>
    </source>
</evidence>
<proteinExistence type="predicted"/>
<gene>
    <name evidence="1" type="ORF">SAMN04488515_2422</name>
</gene>
<accession>A0A1I0RB07</accession>
<keyword evidence="2" id="KW-1185">Reference proteome</keyword>
<dbReference type="STRING" id="364200.SAMN04488515_2422"/>
<dbReference type="EMBL" id="FOIZ01000002">
    <property type="protein sequence ID" value="SEW38012.1"/>
    <property type="molecule type" value="Genomic_DNA"/>
</dbReference>
<sequence>MAPFRIVFLLAVLSVMGGASYLSYSGVWGESRDVAQSIRVGSGGGFTNSRVK</sequence>
<name>A0A1I0RB07_9RHOB</name>
<dbReference type="Proteomes" id="UP000199167">
    <property type="component" value="Unassembled WGS sequence"/>
</dbReference>
<dbReference type="RefSeq" id="WP_242650556.1">
    <property type="nucleotide sequence ID" value="NZ_FOIZ01000002.1"/>
</dbReference>